<accession>A0A2H6K9T3</accession>
<gene>
    <name evidence="2" type="ORF">BOVATA_012570</name>
</gene>
<keyword evidence="3" id="KW-1185">Reference proteome</keyword>
<evidence type="ECO:0000256" key="1">
    <source>
        <dbReference type="SAM" id="MobiDB-lite"/>
    </source>
</evidence>
<dbReference type="OrthoDB" id="366152at2759"/>
<dbReference type="InterPro" id="IPR015943">
    <property type="entry name" value="WD40/YVTN_repeat-like_dom_sf"/>
</dbReference>
<sequence>MSNGDASAPSEEAPSDQTVVSPASLPKRAIRLHLNKTLKKNQTLCDSWDLLAYESCLSCVEGGQVEKDARKVRVRVPVNVPSGLDVLTHVRYLNKRKLESALSDVEVNSFINCGGIVASVEVVGPFTFDEREEYSVFTVASCSCAVQPDEGPSNYLVLHEIVVKPHSAEKSATSANCVVDIHKPRLTTVSPLTGRSCVGVEWINGENFTATNEDTADDQLFLALLMKDGSIELCKIDLGCALTYNEVVSDEKEIPYDPPILLWSYDTRLDIPNQRINALAVSYETAPRYPYSHQSSVIYTTHTVATDAAPSSVPQRNTVIVAGGTNDGYVYIWKFDWDEMRRTSGEKDGFSPFFSQMMPIFVDPQDAEPSHRVVSLHFLPSPQSYVLAIATYMGNVITWDIRNGTLEGEMCAYYTINRPVTTARWTENRQFLLLGGTSVMCIEWHSKWGMTTLAYDRVPRVAYYGTCDNICWSMDSTANMAYFVYDDGLFVQTPIITLTRKPLQDVMTTYLWEPFNRDDEEVASLGLDDTQDPMTQAQELAELQFRMDLRSIRSHGICITRNGNRYRGPRKSKGGVERVIRNKVYSHHCVKARTMRFGECELSFVAYGGNTGLLHVIVKLD</sequence>
<dbReference type="EMBL" id="BDSA01000001">
    <property type="protein sequence ID" value="GBE59764.1"/>
    <property type="molecule type" value="Genomic_DNA"/>
</dbReference>
<dbReference type="SUPFAM" id="SSF50978">
    <property type="entry name" value="WD40 repeat-like"/>
    <property type="match status" value="1"/>
</dbReference>
<reference evidence="2 3" key="1">
    <citation type="journal article" date="2017" name="BMC Genomics">
        <title>Whole-genome assembly of Babesia ovata and comparative genomics between closely related pathogens.</title>
        <authorList>
            <person name="Yamagishi J."/>
            <person name="Asada M."/>
            <person name="Hakimi H."/>
            <person name="Tanaka T.Q."/>
            <person name="Sugimoto C."/>
            <person name="Kawazu S."/>
        </authorList>
    </citation>
    <scope>NUCLEOTIDE SEQUENCE [LARGE SCALE GENOMIC DNA]</scope>
    <source>
        <strain evidence="2 3">Miyake</strain>
    </source>
</reference>
<evidence type="ECO:0000313" key="3">
    <source>
        <dbReference type="Proteomes" id="UP000236319"/>
    </source>
</evidence>
<dbReference type="RefSeq" id="XP_028866007.1">
    <property type="nucleotide sequence ID" value="XM_029010174.1"/>
</dbReference>
<proteinExistence type="predicted"/>
<dbReference type="GeneID" id="39873534"/>
<organism evidence="2 3">
    <name type="scientific">Babesia ovata</name>
    <dbReference type="NCBI Taxonomy" id="189622"/>
    <lineage>
        <taxon>Eukaryota</taxon>
        <taxon>Sar</taxon>
        <taxon>Alveolata</taxon>
        <taxon>Apicomplexa</taxon>
        <taxon>Aconoidasida</taxon>
        <taxon>Piroplasmida</taxon>
        <taxon>Babesiidae</taxon>
        <taxon>Babesia</taxon>
    </lineage>
</organism>
<dbReference type="InterPro" id="IPR036322">
    <property type="entry name" value="WD40_repeat_dom_sf"/>
</dbReference>
<dbReference type="VEuPathDB" id="PiroplasmaDB:BOVATA_012570"/>
<evidence type="ECO:0000313" key="2">
    <source>
        <dbReference type="EMBL" id="GBE59764.1"/>
    </source>
</evidence>
<protein>
    <submittedName>
        <fullName evidence="2">POC1 centriolar homolog, putative</fullName>
    </submittedName>
</protein>
<dbReference type="Gene3D" id="2.130.10.10">
    <property type="entry name" value="YVTN repeat-like/Quinoprotein amine dehydrogenase"/>
    <property type="match status" value="1"/>
</dbReference>
<feature type="region of interest" description="Disordered" evidence="1">
    <location>
        <begin position="1"/>
        <end position="21"/>
    </location>
</feature>
<dbReference type="Proteomes" id="UP000236319">
    <property type="component" value="Unassembled WGS sequence"/>
</dbReference>
<comment type="caution">
    <text evidence="2">The sequence shown here is derived from an EMBL/GenBank/DDBJ whole genome shotgun (WGS) entry which is preliminary data.</text>
</comment>
<name>A0A2H6K9T3_9APIC</name>
<dbReference type="AlphaFoldDB" id="A0A2H6K9T3"/>